<keyword evidence="4 5" id="KW-0732">Signal</keyword>
<evidence type="ECO:0000256" key="5">
    <source>
        <dbReference type="SAM" id="SignalP"/>
    </source>
</evidence>
<dbReference type="GO" id="GO:1904680">
    <property type="term" value="F:peptide transmembrane transporter activity"/>
    <property type="evidence" value="ECO:0007669"/>
    <property type="project" value="TreeGrafter"/>
</dbReference>
<reference evidence="8" key="1">
    <citation type="submission" date="2016-10" db="EMBL/GenBank/DDBJ databases">
        <authorList>
            <person name="Varghese N."/>
            <person name="Submissions S."/>
        </authorList>
    </citation>
    <scope>NUCLEOTIDE SEQUENCE [LARGE SCALE GENOMIC DNA]</scope>
    <source>
        <strain evidence="8">CGMCC 1.6763</strain>
    </source>
</reference>
<sequence length="532" mass="58334">MRKNTKLLLILTLVLSMFLAACAGGSQDDAGDDSSSGEGGTAAGGDLILAVLSDASTLDPQGSNDVPSNNIHNNLFDTLVELNDENEIVPSLATEWKTIDETTWEFKLREGVKFHDGTDFTAEAVKKTFDRVRDPKVASGKAYLYEMLESVEVIDDHTVQIKTAYPFSPLLSHLSHSGGAIISPKLIDEDYAAMENGEEPGSAINQHPVGTGFFKFESWDPGVAVKLAKNEDYWNDAPKVDSVTFKVIPESATRLAELETGNAHIIDPLQPNEVAQIEGGDYGTVNKQLSRALSFVGFNTEKEPFNDVRVRQAISMMIDNEEIVNGIYEGYGVPAHGPLSPGTFAYDKNIKGLGYNPEEAKKLLEEAGYGDGFETTIITNDNPQRIDIAVLLQQKLKELNIDVKVEQMEFGSYLETLTAGDQDMYQLGWSNATGDADNGLYSLFHSTQKGTGANKAFYGNPEVDKLLDAGRAEIDEAKRKEIYDQLQQILIEETPISYIHHQEYLTGVANNVEGFSVDASGYYQLKDVTLSE</sequence>
<feature type="domain" description="Solute-binding protein family 5" evidence="6">
    <location>
        <begin position="87"/>
        <end position="450"/>
    </location>
</feature>
<gene>
    <name evidence="7" type="ORF">SAMN04488127_2687</name>
</gene>
<feature type="chain" id="PRO_5038815436" evidence="5">
    <location>
        <begin position="24"/>
        <end position="532"/>
    </location>
</feature>
<evidence type="ECO:0000313" key="7">
    <source>
        <dbReference type="EMBL" id="SEJ74958.1"/>
    </source>
</evidence>
<accession>A0A1H7BBX6</accession>
<evidence type="ECO:0000256" key="1">
    <source>
        <dbReference type="ARBA" id="ARBA00004193"/>
    </source>
</evidence>
<evidence type="ECO:0000256" key="2">
    <source>
        <dbReference type="ARBA" id="ARBA00005695"/>
    </source>
</evidence>
<protein>
    <submittedName>
        <fullName evidence="7">Peptide/nickel transport system substrate-binding protein</fullName>
    </submittedName>
</protein>
<dbReference type="CDD" id="cd08499">
    <property type="entry name" value="PBP2_Ylib_like"/>
    <property type="match status" value="1"/>
</dbReference>
<dbReference type="PANTHER" id="PTHR30290:SF9">
    <property type="entry name" value="OLIGOPEPTIDE-BINDING PROTEIN APPA"/>
    <property type="match status" value="1"/>
</dbReference>
<comment type="similarity">
    <text evidence="2">Belongs to the bacterial solute-binding protein 5 family.</text>
</comment>
<organism evidence="7 8">
    <name type="scientific">Bhargavaea ginsengi</name>
    <dbReference type="NCBI Taxonomy" id="426757"/>
    <lineage>
        <taxon>Bacteria</taxon>
        <taxon>Bacillati</taxon>
        <taxon>Bacillota</taxon>
        <taxon>Bacilli</taxon>
        <taxon>Bacillales</taxon>
        <taxon>Caryophanaceae</taxon>
        <taxon>Bhargavaea</taxon>
    </lineage>
</organism>
<dbReference type="OrthoDB" id="9796817at2"/>
<dbReference type="InterPro" id="IPR039424">
    <property type="entry name" value="SBP_5"/>
</dbReference>
<dbReference type="GO" id="GO:0042597">
    <property type="term" value="C:periplasmic space"/>
    <property type="evidence" value="ECO:0007669"/>
    <property type="project" value="UniProtKB-ARBA"/>
</dbReference>
<name>A0A1H7BBX6_9BACL</name>
<dbReference type="Gene3D" id="3.90.76.10">
    <property type="entry name" value="Dipeptide-binding Protein, Domain 1"/>
    <property type="match status" value="1"/>
</dbReference>
<dbReference type="Pfam" id="PF00496">
    <property type="entry name" value="SBP_bac_5"/>
    <property type="match status" value="1"/>
</dbReference>
<dbReference type="GO" id="GO:0043190">
    <property type="term" value="C:ATP-binding cassette (ABC) transporter complex"/>
    <property type="evidence" value="ECO:0007669"/>
    <property type="project" value="InterPro"/>
</dbReference>
<dbReference type="STRING" id="426757.SAMN04488127_2687"/>
<dbReference type="EMBL" id="FNZF01000006">
    <property type="protein sequence ID" value="SEJ74958.1"/>
    <property type="molecule type" value="Genomic_DNA"/>
</dbReference>
<dbReference type="PROSITE" id="PS51257">
    <property type="entry name" value="PROKAR_LIPOPROTEIN"/>
    <property type="match status" value="1"/>
</dbReference>
<dbReference type="GO" id="GO:0015833">
    <property type="term" value="P:peptide transport"/>
    <property type="evidence" value="ECO:0007669"/>
    <property type="project" value="TreeGrafter"/>
</dbReference>
<keyword evidence="8" id="KW-1185">Reference proteome</keyword>
<dbReference type="Proteomes" id="UP000199200">
    <property type="component" value="Unassembled WGS sequence"/>
</dbReference>
<feature type="signal peptide" evidence="5">
    <location>
        <begin position="1"/>
        <end position="23"/>
    </location>
</feature>
<evidence type="ECO:0000259" key="6">
    <source>
        <dbReference type="Pfam" id="PF00496"/>
    </source>
</evidence>
<dbReference type="PROSITE" id="PS01040">
    <property type="entry name" value="SBP_BACTERIAL_5"/>
    <property type="match status" value="1"/>
</dbReference>
<keyword evidence="3" id="KW-0813">Transport</keyword>
<evidence type="ECO:0000313" key="8">
    <source>
        <dbReference type="Proteomes" id="UP000199200"/>
    </source>
</evidence>
<comment type="subcellular location">
    <subcellularLocation>
        <location evidence="1">Cell membrane</location>
        <topology evidence="1">Lipid-anchor</topology>
    </subcellularLocation>
</comment>
<dbReference type="PIRSF" id="PIRSF002741">
    <property type="entry name" value="MppA"/>
    <property type="match status" value="1"/>
</dbReference>
<evidence type="ECO:0000256" key="3">
    <source>
        <dbReference type="ARBA" id="ARBA00022448"/>
    </source>
</evidence>
<dbReference type="AlphaFoldDB" id="A0A1H7BBX6"/>
<dbReference type="InterPro" id="IPR030678">
    <property type="entry name" value="Peptide/Ni-bd"/>
</dbReference>
<dbReference type="PANTHER" id="PTHR30290">
    <property type="entry name" value="PERIPLASMIC BINDING COMPONENT OF ABC TRANSPORTER"/>
    <property type="match status" value="1"/>
</dbReference>
<dbReference type="Gene3D" id="3.40.190.10">
    <property type="entry name" value="Periplasmic binding protein-like II"/>
    <property type="match status" value="1"/>
</dbReference>
<dbReference type="InterPro" id="IPR023765">
    <property type="entry name" value="SBP_5_CS"/>
</dbReference>
<dbReference type="SUPFAM" id="SSF53850">
    <property type="entry name" value="Periplasmic binding protein-like II"/>
    <property type="match status" value="1"/>
</dbReference>
<evidence type="ECO:0000256" key="4">
    <source>
        <dbReference type="ARBA" id="ARBA00022729"/>
    </source>
</evidence>
<proteinExistence type="inferred from homology"/>
<dbReference type="InterPro" id="IPR000914">
    <property type="entry name" value="SBP_5_dom"/>
</dbReference>
<dbReference type="Gene3D" id="3.10.105.10">
    <property type="entry name" value="Dipeptide-binding Protein, Domain 3"/>
    <property type="match status" value="1"/>
</dbReference>
<dbReference type="RefSeq" id="WP_092055246.1">
    <property type="nucleotide sequence ID" value="NZ_FNZF01000006.1"/>
</dbReference>